<evidence type="ECO:0000256" key="2">
    <source>
        <dbReference type="ARBA" id="ARBA00022908"/>
    </source>
</evidence>
<comment type="caution">
    <text evidence="8">The sequence shown here is derived from an EMBL/GenBank/DDBJ whole genome shotgun (WGS) entry which is preliminary data.</text>
</comment>
<dbReference type="Proteomes" id="UP000705983">
    <property type="component" value="Unassembled WGS sequence"/>
</dbReference>
<evidence type="ECO:0000256" key="4">
    <source>
        <dbReference type="ARBA" id="ARBA00023172"/>
    </source>
</evidence>
<feature type="domain" description="Tyr recombinase" evidence="6">
    <location>
        <begin position="173"/>
        <end position="387"/>
    </location>
</feature>
<dbReference type="Gene3D" id="1.10.443.10">
    <property type="entry name" value="Intergrase catalytic core"/>
    <property type="match status" value="1"/>
</dbReference>
<proteinExistence type="inferred from homology"/>
<dbReference type="Gene3D" id="1.10.150.130">
    <property type="match status" value="1"/>
</dbReference>
<feature type="domain" description="Core-binding (CB)" evidence="7">
    <location>
        <begin position="71"/>
        <end position="152"/>
    </location>
</feature>
<comment type="similarity">
    <text evidence="1">Belongs to the 'phage' integrase family.</text>
</comment>
<keyword evidence="9" id="KW-1185">Reference proteome</keyword>
<evidence type="ECO:0000259" key="7">
    <source>
        <dbReference type="PROSITE" id="PS51900"/>
    </source>
</evidence>
<dbReference type="PROSITE" id="PS51898">
    <property type="entry name" value="TYR_RECOMBINASE"/>
    <property type="match status" value="1"/>
</dbReference>
<keyword evidence="2" id="KW-0229">DNA integration</keyword>
<keyword evidence="3 5" id="KW-0238">DNA-binding</keyword>
<dbReference type="InterPro" id="IPR002104">
    <property type="entry name" value="Integrase_catalytic"/>
</dbReference>
<keyword evidence="4" id="KW-0233">DNA recombination</keyword>
<evidence type="ECO:0000313" key="8">
    <source>
        <dbReference type="EMBL" id="MBM9432377.1"/>
    </source>
</evidence>
<dbReference type="EMBL" id="JAFFJS010000001">
    <property type="protein sequence ID" value="MBM9432377.1"/>
    <property type="molecule type" value="Genomic_DNA"/>
</dbReference>
<evidence type="ECO:0000313" key="9">
    <source>
        <dbReference type="Proteomes" id="UP000705983"/>
    </source>
</evidence>
<dbReference type="PROSITE" id="PS51900">
    <property type="entry name" value="CB"/>
    <property type="match status" value="1"/>
</dbReference>
<protein>
    <submittedName>
        <fullName evidence="8">Tyrosine-type recombinase/integrase</fullName>
    </submittedName>
</protein>
<gene>
    <name evidence="8" type="ORF">JVW63_01445</name>
</gene>
<dbReference type="InterPro" id="IPR013762">
    <property type="entry name" value="Integrase-like_cat_sf"/>
</dbReference>
<dbReference type="Pfam" id="PF22022">
    <property type="entry name" value="Phage_int_M"/>
    <property type="match status" value="1"/>
</dbReference>
<organism evidence="8 9">
    <name type="scientific">Flaviflexus equikiangi</name>
    <dbReference type="NCBI Taxonomy" id="2758573"/>
    <lineage>
        <taxon>Bacteria</taxon>
        <taxon>Bacillati</taxon>
        <taxon>Actinomycetota</taxon>
        <taxon>Actinomycetes</taxon>
        <taxon>Actinomycetales</taxon>
        <taxon>Actinomycetaceae</taxon>
        <taxon>Flaviflexus</taxon>
    </lineage>
</organism>
<dbReference type="InterPro" id="IPR053876">
    <property type="entry name" value="Phage_int_M"/>
</dbReference>
<sequence length="397" mass="44264">MTPRRKGSGSVYQVKDGRWRGTIEAGWTSKGTRRRITVSAKTEREALRKLRDKERDIARIGLPAEGAGRTLTVKAWAEQWLSIRVTQVRQDGYTADRSAITTWIIPTIGHIRLERLSATHVRQVIDKVSAKRAASTAVRTHSVLRQCLKAALAEGHTIPPSVFAVPPPKLGESPREDIPLPHARLILATALKRDDASRWFAAFLQGLRPAEARGLTWDALDLDELTMDVSWQLKALRYNTPRDRSSGFRIPADHEVRHLVDAWHLVRPKTAAGKRIIPLVDPMPELLTSWKASSPASPYGLVWPGLGGRPKKDPEDQADWKSLIEMAGVAREDRAYDLYEARHTTGTLLSSLNVPEPVIIRIMGHSSMISTKAYIHASLDESRVALEQVSTKLLEIA</sequence>
<dbReference type="InterPro" id="IPR010998">
    <property type="entry name" value="Integrase_recombinase_N"/>
</dbReference>
<name>A0ABS2TF34_9ACTO</name>
<dbReference type="Pfam" id="PF00589">
    <property type="entry name" value="Phage_integrase"/>
    <property type="match status" value="1"/>
</dbReference>
<dbReference type="InterPro" id="IPR044068">
    <property type="entry name" value="CB"/>
</dbReference>
<dbReference type="SUPFAM" id="SSF56349">
    <property type="entry name" value="DNA breaking-rejoining enzymes"/>
    <property type="match status" value="1"/>
</dbReference>
<dbReference type="InterPro" id="IPR011010">
    <property type="entry name" value="DNA_brk_join_enz"/>
</dbReference>
<evidence type="ECO:0000256" key="3">
    <source>
        <dbReference type="ARBA" id="ARBA00023125"/>
    </source>
</evidence>
<dbReference type="RefSeq" id="WP_187995951.1">
    <property type="nucleotide sequence ID" value="NZ_JACEXG010000001.1"/>
</dbReference>
<dbReference type="PANTHER" id="PTHR30629:SF2">
    <property type="entry name" value="PROPHAGE INTEGRASE INTS-RELATED"/>
    <property type="match status" value="1"/>
</dbReference>
<reference evidence="9" key="1">
    <citation type="submission" date="2021-02" db="EMBL/GenBank/DDBJ databases">
        <title>Leucobacter sp. CX169.</title>
        <authorList>
            <person name="Cheng Y."/>
        </authorList>
    </citation>
    <scope>NUCLEOTIDE SEQUENCE [LARGE SCALE GENOMIC DNA]</scope>
    <source>
        <strain evidence="9">JY899</strain>
    </source>
</reference>
<evidence type="ECO:0000259" key="6">
    <source>
        <dbReference type="PROSITE" id="PS51898"/>
    </source>
</evidence>
<dbReference type="PANTHER" id="PTHR30629">
    <property type="entry name" value="PROPHAGE INTEGRASE"/>
    <property type="match status" value="1"/>
</dbReference>
<evidence type="ECO:0000256" key="5">
    <source>
        <dbReference type="PROSITE-ProRule" id="PRU01248"/>
    </source>
</evidence>
<dbReference type="InterPro" id="IPR050808">
    <property type="entry name" value="Phage_Integrase"/>
</dbReference>
<evidence type="ECO:0000256" key="1">
    <source>
        <dbReference type="ARBA" id="ARBA00008857"/>
    </source>
</evidence>
<accession>A0ABS2TF34</accession>